<keyword evidence="7 8" id="KW-0472">Membrane</keyword>
<evidence type="ECO:0000256" key="2">
    <source>
        <dbReference type="ARBA" id="ARBA00008873"/>
    </source>
</evidence>
<dbReference type="InterPro" id="IPR036837">
    <property type="entry name" value="Cation_efflux_CTD_sf"/>
</dbReference>
<evidence type="ECO:0000259" key="9">
    <source>
        <dbReference type="Pfam" id="PF01545"/>
    </source>
</evidence>
<evidence type="ECO:0000259" key="10">
    <source>
        <dbReference type="Pfam" id="PF16916"/>
    </source>
</evidence>
<dbReference type="SUPFAM" id="SSF160240">
    <property type="entry name" value="Cation efflux protein cytoplasmic domain-like"/>
    <property type="match status" value="1"/>
</dbReference>
<evidence type="ECO:0000256" key="6">
    <source>
        <dbReference type="ARBA" id="ARBA00022989"/>
    </source>
</evidence>
<dbReference type="OrthoDB" id="29444at2759"/>
<feature type="transmembrane region" description="Helical" evidence="8">
    <location>
        <begin position="7"/>
        <end position="30"/>
    </location>
</feature>
<reference evidence="11 12" key="2">
    <citation type="submission" date="2018-11" db="EMBL/GenBank/DDBJ databases">
        <authorList>
            <consortium name="Pathogen Informatics"/>
        </authorList>
    </citation>
    <scope>NUCLEOTIDE SEQUENCE [LARGE SCALE GENOMIC DNA]</scope>
    <source>
        <strain evidence="11 12">NST_G2</strain>
    </source>
</reference>
<dbReference type="GO" id="GO:0006882">
    <property type="term" value="P:intracellular zinc ion homeostasis"/>
    <property type="evidence" value="ECO:0007669"/>
    <property type="project" value="TreeGrafter"/>
</dbReference>
<dbReference type="InterPro" id="IPR027469">
    <property type="entry name" value="Cation_efflux_TMD_sf"/>
</dbReference>
<keyword evidence="6 8" id="KW-1133">Transmembrane helix</keyword>
<gene>
    <name evidence="11" type="ORF">SSLN_LOCUS6073</name>
</gene>
<evidence type="ECO:0000256" key="4">
    <source>
        <dbReference type="ARBA" id="ARBA00022692"/>
    </source>
</evidence>
<feature type="domain" description="Cation efflux protein cytoplasmic" evidence="10">
    <location>
        <begin position="323"/>
        <end position="395"/>
    </location>
</feature>
<dbReference type="GO" id="GO:0005385">
    <property type="term" value="F:zinc ion transmembrane transporter activity"/>
    <property type="evidence" value="ECO:0007669"/>
    <property type="project" value="TreeGrafter"/>
</dbReference>
<protein>
    <submittedName>
        <fullName evidence="13">Zinc/cadmium resistance protein</fullName>
    </submittedName>
</protein>
<dbReference type="Proteomes" id="UP000275846">
    <property type="component" value="Unassembled WGS sequence"/>
</dbReference>
<feature type="transmembrane region" description="Helical" evidence="8">
    <location>
        <begin position="36"/>
        <end position="55"/>
    </location>
</feature>
<evidence type="ECO:0000256" key="1">
    <source>
        <dbReference type="ARBA" id="ARBA00004141"/>
    </source>
</evidence>
<dbReference type="WBParaSite" id="SSLN_0000626801-mRNA-1">
    <property type="protein sequence ID" value="SSLN_0000626801-mRNA-1"/>
    <property type="gene ID" value="SSLN_0000626801"/>
</dbReference>
<name>A0A183SPC5_SCHSO</name>
<feature type="transmembrane region" description="Helical" evidence="8">
    <location>
        <begin position="76"/>
        <end position="95"/>
    </location>
</feature>
<keyword evidence="5" id="KW-0862">Zinc</keyword>
<dbReference type="Pfam" id="PF01545">
    <property type="entry name" value="Cation_efflux"/>
    <property type="match status" value="1"/>
</dbReference>
<comment type="subcellular location">
    <subcellularLocation>
        <location evidence="1">Membrane</location>
        <topology evidence="1">Multi-pass membrane protein</topology>
    </subcellularLocation>
</comment>
<dbReference type="GO" id="GO:0016020">
    <property type="term" value="C:membrane"/>
    <property type="evidence" value="ECO:0007669"/>
    <property type="project" value="UniProtKB-SubCell"/>
</dbReference>
<evidence type="ECO:0000313" key="13">
    <source>
        <dbReference type="WBParaSite" id="SSLN_0000626801-mRNA-1"/>
    </source>
</evidence>
<feature type="domain" description="Cation efflux protein transmembrane" evidence="9">
    <location>
        <begin position="15"/>
        <end position="290"/>
    </location>
</feature>
<feature type="transmembrane region" description="Helical" evidence="8">
    <location>
        <begin position="246"/>
        <end position="270"/>
    </location>
</feature>
<evidence type="ECO:0000256" key="5">
    <source>
        <dbReference type="ARBA" id="ARBA00022833"/>
    </source>
</evidence>
<reference evidence="13" key="1">
    <citation type="submission" date="2016-06" db="UniProtKB">
        <authorList>
            <consortium name="WormBaseParasite"/>
        </authorList>
    </citation>
    <scope>IDENTIFICATION</scope>
</reference>
<keyword evidence="12" id="KW-1185">Reference proteome</keyword>
<dbReference type="InterPro" id="IPR027470">
    <property type="entry name" value="Cation_efflux_CTD"/>
</dbReference>
<dbReference type="SUPFAM" id="SSF161111">
    <property type="entry name" value="Cation efflux protein transmembrane domain-like"/>
    <property type="match status" value="1"/>
</dbReference>
<comment type="similarity">
    <text evidence="2">Belongs to the cation diffusion facilitator (CDF) transporter (TC 2.A.4) family. SLC30A subfamily.</text>
</comment>
<keyword evidence="3" id="KW-0813">Transport</keyword>
<evidence type="ECO:0000256" key="7">
    <source>
        <dbReference type="ARBA" id="ARBA00023136"/>
    </source>
</evidence>
<dbReference type="PANTHER" id="PTHR45820">
    <property type="entry name" value="FI23527P1"/>
    <property type="match status" value="1"/>
</dbReference>
<dbReference type="InterPro" id="IPR002524">
    <property type="entry name" value="Cation_efflux"/>
</dbReference>
<evidence type="ECO:0000313" key="12">
    <source>
        <dbReference type="Proteomes" id="UP000275846"/>
    </source>
</evidence>
<dbReference type="EMBL" id="UYSU01033531">
    <property type="protein sequence ID" value="VDL92458.1"/>
    <property type="molecule type" value="Genomic_DNA"/>
</dbReference>
<organism evidence="13">
    <name type="scientific">Schistocephalus solidus</name>
    <name type="common">Tapeworm</name>
    <dbReference type="NCBI Taxonomy" id="70667"/>
    <lineage>
        <taxon>Eukaryota</taxon>
        <taxon>Metazoa</taxon>
        <taxon>Spiralia</taxon>
        <taxon>Lophotrochozoa</taxon>
        <taxon>Platyhelminthes</taxon>
        <taxon>Cestoda</taxon>
        <taxon>Eucestoda</taxon>
        <taxon>Diphyllobothriidea</taxon>
        <taxon>Diphyllobothriidae</taxon>
        <taxon>Schistocephalus</taxon>
    </lineage>
</organism>
<dbReference type="NCBIfam" id="TIGR01297">
    <property type="entry name" value="CDF"/>
    <property type="match status" value="1"/>
</dbReference>
<evidence type="ECO:0000313" key="11">
    <source>
        <dbReference type="EMBL" id="VDL92458.1"/>
    </source>
</evidence>
<keyword evidence="4 8" id="KW-0812">Transmembrane</keyword>
<dbReference type="GO" id="GO:0010312">
    <property type="term" value="P:detoxification of zinc ion"/>
    <property type="evidence" value="ECO:0007669"/>
    <property type="project" value="TreeGrafter"/>
</dbReference>
<dbReference type="AlphaFoldDB" id="A0A183SPC5"/>
<proteinExistence type="inferred from homology"/>
<evidence type="ECO:0000256" key="3">
    <source>
        <dbReference type="ARBA" id="ARBA00022448"/>
    </source>
</evidence>
<dbReference type="Gene3D" id="1.20.1510.10">
    <property type="entry name" value="Cation efflux protein transmembrane domain"/>
    <property type="match status" value="2"/>
</dbReference>
<accession>A0A183SPC5</accession>
<dbReference type="InterPro" id="IPR058533">
    <property type="entry name" value="Cation_efflux_TM"/>
</dbReference>
<dbReference type="STRING" id="70667.A0A183SPC5"/>
<feature type="transmembrane region" description="Helical" evidence="8">
    <location>
        <begin position="115"/>
        <end position="133"/>
    </location>
</feature>
<dbReference type="Pfam" id="PF16916">
    <property type="entry name" value="ZT_dimer"/>
    <property type="match status" value="1"/>
</dbReference>
<evidence type="ECO:0000256" key="8">
    <source>
        <dbReference type="SAM" id="Phobius"/>
    </source>
</evidence>
<dbReference type="PANTHER" id="PTHR45820:SF4">
    <property type="entry name" value="ZINC TRANSPORTER 63C, ISOFORM F"/>
    <property type="match status" value="1"/>
</dbReference>
<sequence length="411" mass="46083">MHCSNTFRLVFMMGLVMTYFLIELIVGNAIKSLSLVADSFHMLSDFIALTVGVAATRIAKWPRSSKNTFGWQRAEVVGSLVNTVVLVTLCFTILVDASKRFINRELIDDPKLMTYVGFGGLLINVLGLLVIGGHSHSHDTPSLEIVDTTNIGDRASDMSVDSKQNGLYAKSEVFEDERGRLSGADGSHISVYDVQEEDSPGRNCPCFKRRRIPVSDIEHENCHLSQCPTSTKKNSNTERSMNMRAVFLHVLADFFGSVIVCVSALLLWFVPGDPEVSPNQWKFYVDPTMSSPYSALFLKYTDIFLYCRPAVRKAALILLQSVPSEICIQNLQSRLEKLDGVRRVHDLHVWKLQSNCIIGTAHIRCRGLTEYVTVARSVKQLFHEYNIHCTTIQPEFEDVSQFGLTCYPSSL</sequence>